<keyword evidence="2" id="KW-1185">Reference proteome</keyword>
<reference evidence="1" key="2">
    <citation type="submission" date="2020-05" db="UniProtKB">
        <authorList>
            <consortium name="EnsemblMetazoa"/>
        </authorList>
    </citation>
    <scope>IDENTIFICATION</scope>
    <source>
        <strain evidence="1">IAEA</strain>
    </source>
</reference>
<dbReference type="EnsemblMetazoa" id="GPAI027143-RA">
    <property type="protein sequence ID" value="GPAI027143-PA"/>
    <property type="gene ID" value="GPAI027143"/>
</dbReference>
<protein>
    <submittedName>
        <fullName evidence="1">Uncharacterized protein</fullName>
    </submittedName>
</protein>
<dbReference type="AlphaFoldDB" id="A0A1A9ZWE2"/>
<evidence type="ECO:0000313" key="2">
    <source>
        <dbReference type="Proteomes" id="UP000092445"/>
    </source>
</evidence>
<dbReference type="Proteomes" id="UP000092445">
    <property type="component" value="Unassembled WGS sequence"/>
</dbReference>
<name>A0A1A9ZWE2_GLOPL</name>
<sequence>MSPHQLRAIFHVDTYDSIPNYEIVQLLHHNSDAEAFNHLPHYRRRRRSIEDTLPTETEIHQPIKKDLSKTAYYSKLKREQYKQNEHVNSVYAGLADDLRKEFKKEHKITFEAFGENINLTLRPTQGLFKDAGGAHKLPMWYVHPEANATNGLNIQKIEDEHIAVFNMSLWTVLSLSQNTVCLSMSFVLAWRSPDGCCTQYHPLGELNTRSVAGAMDKRSAIIADIKNNLNFLQIYYSEQ</sequence>
<organism evidence="1 2">
    <name type="scientific">Glossina pallidipes</name>
    <name type="common">Tsetse fly</name>
    <dbReference type="NCBI Taxonomy" id="7398"/>
    <lineage>
        <taxon>Eukaryota</taxon>
        <taxon>Metazoa</taxon>
        <taxon>Ecdysozoa</taxon>
        <taxon>Arthropoda</taxon>
        <taxon>Hexapoda</taxon>
        <taxon>Insecta</taxon>
        <taxon>Pterygota</taxon>
        <taxon>Neoptera</taxon>
        <taxon>Endopterygota</taxon>
        <taxon>Diptera</taxon>
        <taxon>Brachycera</taxon>
        <taxon>Muscomorpha</taxon>
        <taxon>Hippoboscoidea</taxon>
        <taxon>Glossinidae</taxon>
        <taxon>Glossina</taxon>
    </lineage>
</organism>
<evidence type="ECO:0000313" key="1">
    <source>
        <dbReference type="EnsemblMetazoa" id="GPAI027143-PA"/>
    </source>
</evidence>
<accession>A0A1A9ZWE2</accession>
<reference evidence="2" key="1">
    <citation type="submission" date="2014-03" db="EMBL/GenBank/DDBJ databases">
        <authorList>
            <person name="Aksoy S."/>
            <person name="Warren W."/>
            <person name="Wilson R.K."/>
        </authorList>
    </citation>
    <scope>NUCLEOTIDE SEQUENCE [LARGE SCALE GENOMIC DNA]</scope>
    <source>
        <strain evidence="2">IAEA</strain>
    </source>
</reference>
<proteinExistence type="predicted"/>
<dbReference type="VEuPathDB" id="VectorBase:GPAI027143"/>